<evidence type="ECO:0000256" key="9">
    <source>
        <dbReference type="SAM" id="Phobius"/>
    </source>
</evidence>
<dbReference type="CDD" id="cd06550">
    <property type="entry name" value="TM_ABC_iron-siderophores_like"/>
    <property type="match status" value="1"/>
</dbReference>
<reference evidence="10 11" key="1">
    <citation type="submission" date="2018-12" db="EMBL/GenBank/DDBJ databases">
        <authorList>
            <person name="Li F."/>
        </authorList>
    </citation>
    <scope>NUCLEOTIDE SEQUENCE [LARGE SCALE GENOMIC DNA]</scope>
    <source>
        <strain evidence="10 11">EGI 6500705</strain>
    </source>
</reference>
<feature type="transmembrane region" description="Helical" evidence="9">
    <location>
        <begin position="342"/>
        <end position="362"/>
    </location>
</feature>
<dbReference type="EMBL" id="RZGZ01000002">
    <property type="protein sequence ID" value="RUR02100.1"/>
    <property type="molecule type" value="Genomic_DNA"/>
</dbReference>
<keyword evidence="7 9" id="KW-0472">Membrane</keyword>
<accession>A0A3S0WZT6</accession>
<organism evidence="10 11">
    <name type="scientific">Labedella endophytica</name>
    <dbReference type="NCBI Taxonomy" id="1523160"/>
    <lineage>
        <taxon>Bacteria</taxon>
        <taxon>Bacillati</taxon>
        <taxon>Actinomycetota</taxon>
        <taxon>Actinomycetes</taxon>
        <taxon>Micrococcales</taxon>
        <taxon>Microbacteriaceae</taxon>
        <taxon>Labedella</taxon>
    </lineage>
</organism>
<dbReference type="Proteomes" id="UP000274909">
    <property type="component" value="Unassembled WGS sequence"/>
</dbReference>
<gene>
    <name evidence="10" type="ORF">ELQ94_10620</name>
</gene>
<dbReference type="Pfam" id="PF01032">
    <property type="entry name" value="FecCD"/>
    <property type="match status" value="1"/>
</dbReference>
<name>A0A3S0WZT6_9MICO</name>
<evidence type="ECO:0000256" key="6">
    <source>
        <dbReference type="ARBA" id="ARBA00022989"/>
    </source>
</evidence>
<comment type="caution">
    <text evidence="10">The sequence shown here is derived from an EMBL/GenBank/DDBJ whole genome shotgun (WGS) entry which is preliminary data.</text>
</comment>
<evidence type="ECO:0000313" key="11">
    <source>
        <dbReference type="Proteomes" id="UP000274909"/>
    </source>
</evidence>
<evidence type="ECO:0000256" key="1">
    <source>
        <dbReference type="ARBA" id="ARBA00004651"/>
    </source>
</evidence>
<sequence length="368" mass="37131">MGRERGRPLSPAAAGPAAAGVVTPPTRRGPRSTLALPALGVVGLVALVLSIGVAVTLGPADVSLVNVRDVVLNHLGITDIAVRVSDDAIVWQERLPRALVATACGAGLGVCGVILQSLLRNPLADPFVLGVSSGASTGAVVIGVLGVGGGAIGLSGGAFIGALVAFGFVLLLARFSSGGTATVILAGVASTQLFSALTSLVVFAFADSDETRGVMFWLLGSLEGMRWDDVALSAGVVAVGAVVCLLHARPLDAVTFGDDLASALGVDVTRLRTVLLIVTALLTATLVSIAGAIGFVGLVLPHAARLIVGQRHARLIPTTIVLGAVFMVWVDAVSRVAFGPTPLPVGVGTALVGVPVFVALLVRKTRRR</sequence>
<keyword evidence="6 9" id="KW-1133">Transmembrane helix</keyword>
<evidence type="ECO:0000256" key="4">
    <source>
        <dbReference type="ARBA" id="ARBA00022475"/>
    </source>
</evidence>
<keyword evidence="4" id="KW-1003">Cell membrane</keyword>
<dbReference type="FunFam" id="1.10.3470.10:FF:000001">
    <property type="entry name" value="Vitamin B12 ABC transporter permease BtuC"/>
    <property type="match status" value="1"/>
</dbReference>
<comment type="subcellular location">
    <subcellularLocation>
        <location evidence="1">Cell membrane</location>
        <topology evidence="1">Multi-pass membrane protein</topology>
    </subcellularLocation>
</comment>
<evidence type="ECO:0000256" key="7">
    <source>
        <dbReference type="ARBA" id="ARBA00023136"/>
    </source>
</evidence>
<feature type="transmembrane region" description="Helical" evidence="9">
    <location>
        <begin position="127"/>
        <end position="145"/>
    </location>
</feature>
<feature type="transmembrane region" description="Helical" evidence="9">
    <location>
        <begin position="95"/>
        <end position="115"/>
    </location>
</feature>
<dbReference type="GO" id="GO:0005886">
    <property type="term" value="C:plasma membrane"/>
    <property type="evidence" value="ECO:0007669"/>
    <property type="project" value="UniProtKB-SubCell"/>
</dbReference>
<protein>
    <submittedName>
        <fullName evidence="10">Iron ABC transporter permease</fullName>
    </submittedName>
</protein>
<dbReference type="InterPro" id="IPR000522">
    <property type="entry name" value="ABC_transptr_permease_BtuC"/>
</dbReference>
<evidence type="ECO:0000256" key="8">
    <source>
        <dbReference type="SAM" id="MobiDB-lite"/>
    </source>
</evidence>
<dbReference type="OrthoDB" id="9782305at2"/>
<feature type="transmembrane region" description="Helical" evidence="9">
    <location>
        <begin position="184"/>
        <end position="206"/>
    </location>
</feature>
<evidence type="ECO:0000256" key="3">
    <source>
        <dbReference type="ARBA" id="ARBA00022448"/>
    </source>
</evidence>
<comment type="similarity">
    <text evidence="2">Belongs to the binding-protein-dependent transport system permease family. FecCD subfamily.</text>
</comment>
<keyword evidence="11" id="KW-1185">Reference proteome</keyword>
<dbReference type="PANTHER" id="PTHR30472">
    <property type="entry name" value="FERRIC ENTEROBACTIN TRANSPORT SYSTEM PERMEASE PROTEIN"/>
    <property type="match status" value="1"/>
</dbReference>
<evidence type="ECO:0000256" key="2">
    <source>
        <dbReference type="ARBA" id="ARBA00007935"/>
    </source>
</evidence>
<feature type="transmembrane region" description="Helical" evidence="9">
    <location>
        <begin position="312"/>
        <end position="330"/>
    </location>
</feature>
<dbReference type="RefSeq" id="WP_127050291.1">
    <property type="nucleotide sequence ID" value="NZ_RZGZ01000002.1"/>
</dbReference>
<dbReference type="GO" id="GO:0022857">
    <property type="term" value="F:transmembrane transporter activity"/>
    <property type="evidence" value="ECO:0007669"/>
    <property type="project" value="InterPro"/>
</dbReference>
<evidence type="ECO:0000256" key="5">
    <source>
        <dbReference type="ARBA" id="ARBA00022692"/>
    </source>
</evidence>
<feature type="transmembrane region" description="Helical" evidence="9">
    <location>
        <begin position="274"/>
        <end position="300"/>
    </location>
</feature>
<dbReference type="SUPFAM" id="SSF81345">
    <property type="entry name" value="ABC transporter involved in vitamin B12 uptake, BtuC"/>
    <property type="match status" value="1"/>
</dbReference>
<proteinExistence type="inferred from homology"/>
<feature type="transmembrane region" description="Helical" evidence="9">
    <location>
        <begin position="34"/>
        <end position="57"/>
    </location>
</feature>
<keyword evidence="3" id="KW-0813">Transport</keyword>
<dbReference type="AlphaFoldDB" id="A0A3S0WZT6"/>
<feature type="transmembrane region" description="Helical" evidence="9">
    <location>
        <begin position="151"/>
        <end position="172"/>
    </location>
</feature>
<keyword evidence="5 9" id="KW-0812">Transmembrane</keyword>
<feature type="region of interest" description="Disordered" evidence="8">
    <location>
        <begin position="1"/>
        <end position="28"/>
    </location>
</feature>
<feature type="compositionally biased region" description="Low complexity" evidence="8">
    <location>
        <begin position="11"/>
        <end position="26"/>
    </location>
</feature>
<dbReference type="Gene3D" id="1.10.3470.10">
    <property type="entry name" value="ABC transporter involved in vitamin B12 uptake, BtuC"/>
    <property type="match status" value="1"/>
</dbReference>
<evidence type="ECO:0000313" key="10">
    <source>
        <dbReference type="EMBL" id="RUR02100.1"/>
    </source>
</evidence>
<dbReference type="InterPro" id="IPR037294">
    <property type="entry name" value="ABC_BtuC-like"/>
</dbReference>
<dbReference type="PANTHER" id="PTHR30472:SF25">
    <property type="entry name" value="ABC TRANSPORTER PERMEASE PROTEIN MJ0876-RELATED"/>
    <property type="match status" value="1"/>
</dbReference>